<name>A0A7X6I1E5_9ACTN</name>
<evidence type="ECO:0000313" key="3">
    <source>
        <dbReference type="Proteomes" id="UP000578686"/>
    </source>
</evidence>
<keyword evidence="3" id="KW-1185">Reference proteome</keyword>
<proteinExistence type="predicted"/>
<organism evidence="2 3">
    <name type="scientific">Streptomyces lonarensis</name>
    <dbReference type="NCBI Taxonomy" id="700599"/>
    <lineage>
        <taxon>Bacteria</taxon>
        <taxon>Bacillati</taxon>
        <taxon>Actinomycetota</taxon>
        <taxon>Actinomycetes</taxon>
        <taxon>Kitasatosporales</taxon>
        <taxon>Streptomycetaceae</taxon>
        <taxon>Streptomyces</taxon>
    </lineage>
</organism>
<sequence length="97" mass="9429">MAEGIAPQAGAAAGTAGGTAPAGVAPSGGGDRGGTPRDTTSRGAAPAVAPGSAVGSDPGGRWRLWEQFSLRGPGFPVDGVKELAPAELALHAEKFDH</sequence>
<feature type="non-terminal residue" evidence="2">
    <location>
        <position position="97"/>
    </location>
</feature>
<comment type="caution">
    <text evidence="2">The sequence shown here is derived from an EMBL/GenBank/DDBJ whole genome shotgun (WGS) entry which is preliminary data.</text>
</comment>
<evidence type="ECO:0000313" key="2">
    <source>
        <dbReference type="EMBL" id="NJQ08671.1"/>
    </source>
</evidence>
<gene>
    <name evidence="2" type="ORF">HCN56_24630</name>
</gene>
<dbReference type="EMBL" id="JAAVJD010000374">
    <property type="protein sequence ID" value="NJQ08671.1"/>
    <property type="molecule type" value="Genomic_DNA"/>
</dbReference>
<dbReference type="Proteomes" id="UP000578686">
    <property type="component" value="Unassembled WGS sequence"/>
</dbReference>
<feature type="compositionally biased region" description="Low complexity" evidence="1">
    <location>
        <begin position="36"/>
        <end position="56"/>
    </location>
</feature>
<evidence type="ECO:0000256" key="1">
    <source>
        <dbReference type="SAM" id="MobiDB-lite"/>
    </source>
</evidence>
<reference evidence="2 3" key="1">
    <citation type="submission" date="2020-03" db="EMBL/GenBank/DDBJ databases">
        <title>Draft genome of Streptomyces sp. ventii, isolated from the Axial Seamount in the Pacific Ocean, and resequencing of the two type strains Streptomyces lonarensis strain NCL 716 and Streptomyces bohaiensis strain 11A07.</title>
        <authorList>
            <person name="Loughran R.M."/>
            <person name="Pfannmuller K.M."/>
            <person name="Wasson B.J."/>
            <person name="Deadmond M.C."/>
            <person name="Paddock B.E."/>
            <person name="Koyack M.J."/>
            <person name="Gallegos D.A."/>
            <person name="Mitchell E.A."/>
            <person name="Ushijima B."/>
            <person name="Saw J.H."/>
            <person name="Mcphail K.L."/>
            <person name="Videau P."/>
        </authorList>
    </citation>
    <scope>NUCLEOTIDE SEQUENCE [LARGE SCALE GENOMIC DNA]</scope>
    <source>
        <strain evidence="2 3">NCL716</strain>
    </source>
</reference>
<dbReference type="AlphaFoldDB" id="A0A7X6I1E5"/>
<protein>
    <submittedName>
        <fullName evidence="2">Uncharacterized protein</fullName>
    </submittedName>
</protein>
<accession>A0A7X6I1E5</accession>
<feature type="compositionally biased region" description="Low complexity" evidence="1">
    <location>
        <begin position="1"/>
        <end position="25"/>
    </location>
</feature>
<feature type="region of interest" description="Disordered" evidence="1">
    <location>
        <begin position="1"/>
        <end position="60"/>
    </location>
</feature>